<dbReference type="Proteomes" id="UP000838763">
    <property type="component" value="Unassembled WGS sequence"/>
</dbReference>
<reference evidence="3" key="1">
    <citation type="submission" date="2022-11" db="EMBL/GenBank/DDBJ databases">
        <authorList>
            <person name="Scott C."/>
            <person name="Bruce N."/>
        </authorList>
    </citation>
    <scope>NUCLEOTIDE SEQUENCE</scope>
</reference>
<proteinExistence type="inferred from homology"/>
<protein>
    <recommendedName>
        <fullName evidence="5">Trichothecene 3-O-acetyltransferase</fullName>
    </recommendedName>
</protein>
<sequence length="386" mass="42854">MTKITSLIEETIVKLDVPVAEEIVKLSALDQQAQRTYGQFMIAFQLQDATTHSNAEIVKHLKTSLSMALTNVPDLASTVFPVIGSTRNELELRLGPESGAVFRNSAHLLDRPDPATITAASTVWYFDSSSLRALRNSIAESQIENASELTQSEALSALIWKHLSRARLLDTKYPPEATSLFSTRIDYRGRMKPAFDDYFVGNINEPNARVRLSIRKVCSTSTPDSLALLGQAIRIVTQEMGEDAVRTFIGAVNRLPKVTDLSWDYDTYPGPDLTVTDLSSSDMLRQDWGPLNHATFLRTASREKGLVCVLPQDRDGGLEVQIQCEHDAVKRLRDDPIFAQYADLKGFRARKLEILAIVHASQMIGYAISSLYTIFKTKGLEVDCSG</sequence>
<comment type="similarity">
    <text evidence="1">Belongs to the plant acyltransferase family.</text>
</comment>
<dbReference type="PANTHER" id="PTHR31623:SF17">
    <property type="entry name" value="F21J9.9"/>
    <property type="match status" value="1"/>
</dbReference>
<accession>A0A9P1GXQ6</accession>
<evidence type="ECO:0000256" key="1">
    <source>
        <dbReference type="ARBA" id="ARBA00009861"/>
    </source>
</evidence>
<evidence type="ECO:0000313" key="3">
    <source>
        <dbReference type="EMBL" id="CAI4212691.1"/>
    </source>
</evidence>
<dbReference type="InterPro" id="IPR023213">
    <property type="entry name" value="CAT-like_dom_sf"/>
</dbReference>
<dbReference type="Pfam" id="PF02458">
    <property type="entry name" value="Transferase"/>
    <property type="match status" value="1"/>
</dbReference>
<dbReference type="Gene3D" id="3.30.559.10">
    <property type="entry name" value="Chloramphenicol acetyltransferase-like domain"/>
    <property type="match status" value="2"/>
</dbReference>
<dbReference type="OrthoDB" id="1862401at2759"/>
<comment type="caution">
    <text evidence="3">The sequence shown here is derived from an EMBL/GenBank/DDBJ whole genome shotgun (WGS) entry which is preliminary data.</text>
</comment>
<organism evidence="3 4">
    <name type="scientific">Parascedosporium putredinis</name>
    <dbReference type="NCBI Taxonomy" id="1442378"/>
    <lineage>
        <taxon>Eukaryota</taxon>
        <taxon>Fungi</taxon>
        <taxon>Dikarya</taxon>
        <taxon>Ascomycota</taxon>
        <taxon>Pezizomycotina</taxon>
        <taxon>Sordariomycetes</taxon>
        <taxon>Hypocreomycetidae</taxon>
        <taxon>Microascales</taxon>
        <taxon>Microascaceae</taxon>
        <taxon>Parascedosporium</taxon>
    </lineage>
</organism>
<keyword evidence="4" id="KW-1185">Reference proteome</keyword>
<gene>
    <name evidence="3" type="ORF">PPNO1_LOCUS2444</name>
</gene>
<evidence type="ECO:0000256" key="2">
    <source>
        <dbReference type="ARBA" id="ARBA00022679"/>
    </source>
</evidence>
<evidence type="ECO:0000313" key="4">
    <source>
        <dbReference type="Proteomes" id="UP000838763"/>
    </source>
</evidence>
<keyword evidence="2" id="KW-0808">Transferase</keyword>
<dbReference type="EMBL" id="CALLCH030000005">
    <property type="protein sequence ID" value="CAI4212691.1"/>
    <property type="molecule type" value="Genomic_DNA"/>
</dbReference>
<dbReference type="AlphaFoldDB" id="A0A9P1GXQ6"/>
<dbReference type="PANTHER" id="PTHR31623">
    <property type="entry name" value="F21J9.9"/>
    <property type="match status" value="1"/>
</dbReference>
<dbReference type="GO" id="GO:0016740">
    <property type="term" value="F:transferase activity"/>
    <property type="evidence" value="ECO:0007669"/>
    <property type="project" value="UniProtKB-KW"/>
</dbReference>
<name>A0A9P1GXQ6_9PEZI</name>
<evidence type="ECO:0008006" key="5">
    <source>
        <dbReference type="Google" id="ProtNLM"/>
    </source>
</evidence>